<sequence>MPKISKKCSIFVAEPMGEKSVTALSGIGPTLGERLAEAGFDKAYHVLGQFLILKKDEVLFIHWMRVLSGASSKQASDCYDCLNDWCEEFL</sequence>
<dbReference type="SUPFAM" id="SSF47798">
    <property type="entry name" value="Barrier-to-autointegration factor, BAF"/>
    <property type="match status" value="1"/>
</dbReference>
<comment type="subcellular location">
    <subcellularLocation>
        <location evidence="1">Nucleus</location>
    </subcellularLocation>
</comment>
<dbReference type="Gene3D" id="1.10.150.40">
    <property type="entry name" value="Barrier-to-autointegration factor, BAF"/>
    <property type="match status" value="1"/>
</dbReference>
<dbReference type="InterPro" id="IPR004122">
    <property type="entry name" value="BAF_prot"/>
</dbReference>
<dbReference type="RefSeq" id="XP_002132998.1">
    <property type="nucleotide sequence ID" value="XM_002132962.3"/>
</dbReference>
<evidence type="ECO:0000256" key="3">
    <source>
        <dbReference type="ARBA" id="ARBA00074730"/>
    </source>
</evidence>
<accession>A0A6I8VYP3</accession>
<dbReference type="GO" id="GO:0003677">
    <property type="term" value="F:DNA binding"/>
    <property type="evidence" value="ECO:0007669"/>
    <property type="project" value="InterPro"/>
</dbReference>
<dbReference type="OMA" id="DCLNDWC"/>
<evidence type="ECO:0000313" key="5">
    <source>
        <dbReference type="Proteomes" id="UP000001819"/>
    </source>
</evidence>
<dbReference type="RefSeq" id="XP_033236182.1">
    <property type="nucleotide sequence ID" value="XM_033380291.1"/>
</dbReference>
<dbReference type="GeneID" id="6902453"/>
<evidence type="ECO:0000313" key="6">
    <source>
        <dbReference type="RefSeq" id="XP_002132998.1"/>
    </source>
</evidence>
<protein>
    <recommendedName>
        <fullName evidence="3">Barrier-to-autointegration factor-like protein</fullName>
    </recommendedName>
    <alternativeName>
        <fullName evidence="4">Barrier-to-autointegration factor 2</fullName>
    </alternativeName>
</protein>
<dbReference type="SMART" id="SM01023">
    <property type="entry name" value="BAF"/>
    <property type="match status" value="1"/>
</dbReference>
<organism evidence="5 7">
    <name type="scientific">Drosophila pseudoobscura pseudoobscura</name>
    <name type="common">Fruit fly</name>
    <dbReference type="NCBI Taxonomy" id="46245"/>
    <lineage>
        <taxon>Eukaryota</taxon>
        <taxon>Metazoa</taxon>
        <taxon>Ecdysozoa</taxon>
        <taxon>Arthropoda</taxon>
        <taxon>Hexapoda</taxon>
        <taxon>Insecta</taxon>
        <taxon>Pterygota</taxon>
        <taxon>Neoptera</taxon>
        <taxon>Endopterygota</taxon>
        <taxon>Diptera</taxon>
        <taxon>Brachycera</taxon>
        <taxon>Muscomorpha</taxon>
        <taxon>Ephydroidea</taxon>
        <taxon>Drosophilidae</taxon>
        <taxon>Drosophila</taxon>
        <taxon>Sophophora</taxon>
    </lineage>
</organism>
<dbReference type="KEGG" id="dpo:6902453"/>
<dbReference type="Bgee" id="FBgn0250301">
    <property type="expression patterns" value="Expressed in male reproductive system and 2 other cell types or tissues"/>
</dbReference>
<dbReference type="GO" id="GO:0051276">
    <property type="term" value="P:chromosome organization"/>
    <property type="evidence" value="ECO:0007669"/>
    <property type="project" value="TreeGrafter"/>
</dbReference>
<accession>B5DJC8</accession>
<reference evidence="6 7" key="1">
    <citation type="submission" date="2025-04" db="UniProtKB">
        <authorList>
            <consortium name="RefSeq"/>
        </authorList>
    </citation>
    <scope>IDENTIFICATION</scope>
    <source>
        <strain evidence="6 7">MV-25-SWS-2005</strain>
        <strain evidence="6">MV2-25</strain>
        <tissue evidence="6 7">Whole body</tissue>
    </source>
</reference>
<dbReference type="PANTHER" id="PTHR47507">
    <property type="entry name" value="BARRIER TO AUTOINTEGRATION FACTOR 2"/>
    <property type="match status" value="1"/>
</dbReference>
<keyword evidence="2" id="KW-0539">Nucleus</keyword>
<evidence type="ECO:0000313" key="7">
    <source>
        <dbReference type="RefSeq" id="XP_033236182.1"/>
    </source>
</evidence>
<dbReference type="InterPro" id="IPR051387">
    <property type="entry name" value="BAF"/>
</dbReference>
<dbReference type="FunFam" id="1.10.150.40:FF:000002">
    <property type="entry name" value="Barrier to autointegration factor 2"/>
    <property type="match status" value="1"/>
</dbReference>
<dbReference type="PANTHER" id="PTHR47507:SF6">
    <property type="entry name" value="BARRIER-TO-AUTOINTEGRATION FACTOR"/>
    <property type="match status" value="1"/>
</dbReference>
<gene>
    <name evidence="6 7" type="primary">LOC6902453</name>
</gene>
<dbReference type="GO" id="GO:0005634">
    <property type="term" value="C:nucleus"/>
    <property type="evidence" value="ECO:0007669"/>
    <property type="project" value="UniProtKB-SubCell"/>
</dbReference>
<evidence type="ECO:0000256" key="1">
    <source>
        <dbReference type="ARBA" id="ARBA00004123"/>
    </source>
</evidence>
<name>A0A6I8VYP3_DROPS</name>
<dbReference type="Proteomes" id="UP000001819">
    <property type="component" value="Chromosome 4"/>
</dbReference>
<dbReference type="GO" id="GO:0000793">
    <property type="term" value="C:condensed chromosome"/>
    <property type="evidence" value="ECO:0007669"/>
    <property type="project" value="TreeGrafter"/>
</dbReference>
<dbReference type="AlphaFoldDB" id="A0A6I8VYP3"/>
<evidence type="ECO:0000256" key="4">
    <source>
        <dbReference type="ARBA" id="ARBA00079764"/>
    </source>
</evidence>
<evidence type="ECO:0000256" key="2">
    <source>
        <dbReference type="ARBA" id="ARBA00023242"/>
    </source>
</evidence>
<proteinExistence type="predicted"/>
<keyword evidence="5" id="KW-1185">Reference proteome</keyword>
<dbReference type="SMR" id="A0A6I8VYP3"/>
<dbReference type="InterPro" id="IPR036617">
    <property type="entry name" value="BAF_sf"/>
</dbReference>
<dbReference type="Pfam" id="PF02961">
    <property type="entry name" value="SAM_BAF"/>
    <property type="match status" value="1"/>
</dbReference>